<feature type="region of interest" description="Disordered" evidence="16">
    <location>
        <begin position="733"/>
        <end position="754"/>
    </location>
</feature>
<dbReference type="InterPro" id="IPR036770">
    <property type="entry name" value="Ankyrin_rpt-contain_sf"/>
</dbReference>
<dbReference type="SUPFAM" id="SSF48403">
    <property type="entry name" value="Ankyrin repeat"/>
    <property type="match status" value="1"/>
</dbReference>
<evidence type="ECO:0000313" key="19">
    <source>
        <dbReference type="EMBL" id="KAI1894449.1"/>
    </source>
</evidence>
<dbReference type="PROSITE" id="PS50088">
    <property type="entry name" value="ANK_REPEAT"/>
    <property type="match status" value="4"/>
</dbReference>
<dbReference type="Proteomes" id="UP000829720">
    <property type="component" value="Unassembled WGS sequence"/>
</dbReference>
<feature type="repeat" description="ANK" evidence="15">
    <location>
        <begin position="208"/>
        <end position="240"/>
    </location>
</feature>
<reference evidence="19" key="1">
    <citation type="submission" date="2021-01" db="EMBL/GenBank/DDBJ databases">
        <authorList>
            <person name="Zahm M."/>
            <person name="Roques C."/>
            <person name="Cabau C."/>
            <person name="Klopp C."/>
            <person name="Donnadieu C."/>
            <person name="Jouanno E."/>
            <person name="Lampietro C."/>
            <person name="Louis A."/>
            <person name="Herpin A."/>
            <person name="Echchiki A."/>
            <person name="Berthelot C."/>
            <person name="Parey E."/>
            <person name="Roest-Crollius H."/>
            <person name="Braasch I."/>
            <person name="Postlethwait J."/>
            <person name="Bobe J."/>
            <person name="Montfort J."/>
            <person name="Bouchez O."/>
            <person name="Begum T."/>
            <person name="Mejri S."/>
            <person name="Adams A."/>
            <person name="Chen W.-J."/>
            <person name="Guiguen Y."/>
        </authorList>
    </citation>
    <scope>NUCLEOTIDE SEQUENCE</scope>
    <source>
        <tissue evidence="19">Blood</tissue>
    </source>
</reference>
<comment type="catalytic activity">
    <reaction evidence="14">
        <text>Ca(2+)(in) = Ca(2+)(out)</text>
        <dbReference type="Rhea" id="RHEA:29671"/>
        <dbReference type="ChEBI" id="CHEBI:29108"/>
    </reaction>
</comment>
<dbReference type="GO" id="GO:0098703">
    <property type="term" value="P:calcium ion import across plasma membrane"/>
    <property type="evidence" value="ECO:0007669"/>
    <property type="project" value="TreeGrafter"/>
</dbReference>
<feature type="transmembrane region" description="Helical" evidence="17">
    <location>
        <begin position="375"/>
        <end position="399"/>
    </location>
</feature>
<accession>A0A8T3DAB8</accession>
<keyword evidence="9 17" id="KW-1133">Transmembrane helix</keyword>
<keyword evidence="11" id="KW-0406">Ion transport</keyword>
<feature type="region of interest" description="Disordered" evidence="16">
    <location>
        <begin position="806"/>
        <end position="864"/>
    </location>
</feature>
<evidence type="ECO:0000256" key="6">
    <source>
        <dbReference type="ARBA" id="ARBA00022692"/>
    </source>
</evidence>
<dbReference type="InterPro" id="IPR024862">
    <property type="entry name" value="TRPV"/>
</dbReference>
<evidence type="ECO:0000256" key="9">
    <source>
        <dbReference type="ARBA" id="ARBA00022989"/>
    </source>
</evidence>
<keyword evidence="7" id="KW-0677">Repeat</keyword>
<keyword evidence="12 17" id="KW-0472">Membrane</keyword>
<protein>
    <recommendedName>
        <fullName evidence="18">Ion transport domain-containing protein</fullName>
    </recommendedName>
</protein>
<dbReference type="PROSITE" id="PS50297">
    <property type="entry name" value="ANK_REP_REGION"/>
    <property type="match status" value="4"/>
</dbReference>
<keyword evidence="2" id="KW-0813">Transport</keyword>
<keyword evidence="8" id="KW-0106">Calcium</keyword>
<evidence type="ECO:0000313" key="20">
    <source>
        <dbReference type="Proteomes" id="UP000829720"/>
    </source>
</evidence>
<feature type="compositionally biased region" description="Low complexity" evidence="16">
    <location>
        <begin position="847"/>
        <end position="856"/>
    </location>
</feature>
<evidence type="ECO:0000256" key="11">
    <source>
        <dbReference type="ARBA" id="ARBA00023065"/>
    </source>
</evidence>
<keyword evidence="5" id="KW-0107">Calcium channel</keyword>
<dbReference type="Gene3D" id="1.25.40.20">
    <property type="entry name" value="Ankyrin repeat-containing domain"/>
    <property type="match status" value="2"/>
</dbReference>
<dbReference type="EMBL" id="JAERUA010000010">
    <property type="protein sequence ID" value="KAI1894449.1"/>
    <property type="molecule type" value="Genomic_DNA"/>
</dbReference>
<dbReference type="GO" id="GO:0005886">
    <property type="term" value="C:plasma membrane"/>
    <property type="evidence" value="ECO:0007669"/>
    <property type="project" value="UniProtKB-SubCell"/>
</dbReference>
<comment type="caution">
    <text evidence="19">The sequence shown here is derived from an EMBL/GenBank/DDBJ whole genome shotgun (WGS) entry which is preliminary data.</text>
</comment>
<evidence type="ECO:0000256" key="17">
    <source>
        <dbReference type="SAM" id="Phobius"/>
    </source>
</evidence>
<gene>
    <name evidence="19" type="ORF">AGOR_G00115930</name>
</gene>
<feature type="transmembrane region" description="Helical" evidence="17">
    <location>
        <begin position="520"/>
        <end position="538"/>
    </location>
</feature>
<evidence type="ECO:0000256" key="5">
    <source>
        <dbReference type="ARBA" id="ARBA00022673"/>
    </source>
</evidence>
<evidence type="ECO:0000256" key="8">
    <source>
        <dbReference type="ARBA" id="ARBA00022837"/>
    </source>
</evidence>
<dbReference type="InterPro" id="IPR002110">
    <property type="entry name" value="Ankyrin_rpt"/>
</dbReference>
<evidence type="ECO:0000256" key="12">
    <source>
        <dbReference type="ARBA" id="ARBA00023136"/>
    </source>
</evidence>
<evidence type="ECO:0000256" key="15">
    <source>
        <dbReference type="PROSITE-ProRule" id="PRU00023"/>
    </source>
</evidence>
<evidence type="ECO:0000256" key="10">
    <source>
        <dbReference type="ARBA" id="ARBA00023043"/>
    </source>
</evidence>
<evidence type="ECO:0000256" key="4">
    <source>
        <dbReference type="ARBA" id="ARBA00022568"/>
    </source>
</evidence>
<feature type="repeat" description="ANK" evidence="15">
    <location>
        <begin position="141"/>
        <end position="173"/>
    </location>
</feature>
<keyword evidence="20" id="KW-1185">Reference proteome</keyword>
<organism evidence="19 20">
    <name type="scientific">Albula goreensis</name>
    <dbReference type="NCBI Taxonomy" id="1534307"/>
    <lineage>
        <taxon>Eukaryota</taxon>
        <taxon>Metazoa</taxon>
        <taxon>Chordata</taxon>
        <taxon>Craniata</taxon>
        <taxon>Vertebrata</taxon>
        <taxon>Euteleostomi</taxon>
        <taxon>Actinopterygii</taxon>
        <taxon>Neopterygii</taxon>
        <taxon>Teleostei</taxon>
        <taxon>Albuliformes</taxon>
        <taxon>Albulidae</taxon>
        <taxon>Albula</taxon>
    </lineage>
</organism>
<proteinExistence type="predicted"/>
<dbReference type="PANTHER" id="PTHR10582">
    <property type="entry name" value="TRANSIENT RECEPTOR POTENTIAL ION CHANNEL PROTEIN"/>
    <property type="match status" value="1"/>
</dbReference>
<sequence>MMKSDRVSPTGHANVAFEMTDGFINQLERHSIRSVVSMTSITSTMRTVAQWASYACGRWRRAVSAFRNPTEKSTKIKYQGLAQDDDDDVTDGLNKNWDLSKRLLDHFRVLANSNQDTDEVDLQYLHGVICDGADVNSTDKYGQTVLHEISRAWNVDVMRFFLDRGADVLQADSYGVTPLHVAAALDYEEMIHFLLQRQADIKAQTYKDLQTPLHFAAKNDAVGAIRILLEQGVDITAHDYKQRTPLQLAANLDRSEAARMLLELGADAGVRDSDGQLCITAMINRMAPVAQEALNQFHVRDRMTRQQFYYLHLLEPDPLNKQTFQGSSSQVLDANEPTSPLESIVSQGKLDLIMHPVVLKLITVKWSLYGRMGAWILLLLNFLFILSWTTVAISVSVVRDEERPYIFPEDWWRVLVVVLALVFTVVELYQDVVEVLLSHKKLWKWQSWCERRISDDLRCVHPMWPEERHFLEEQIKLIRNMKPSYFQDVWNLFDWLVYTLLMVVFGIHVADIFITESTLGAYSLRLFAVTVIFLWLRLMKHVRAFRVMGPFIVMLGKVVGDVLRFLFLYIEIFIPYACAFWMIFGDNPAVPSMQTVPKLLYSLYRLTLVDEYEFDAMVEVDSIMAHLLCGTFLALSAVLCVNLMIALLSDTFQRVYNNALANAVMQQASIILRVEELMPRFRRFFDNRYIHCNCGPLAEFYDEDTATDPRQHAEMKRITVKIKETLDEFLEINKEAHSPDQGKSNEKDRHLGDRHTLNAEQGEYLKTLQRLQRDQNQQNRDLSALRMDVKEIQVLLQRLIQHGPILRTGSETHSMGGGETGNSPPHRFLGPQQLTEPSGLRDAFASTQTETAQQTQPVYEEHSL</sequence>
<feature type="transmembrane region" description="Helical" evidence="17">
    <location>
        <begin position="623"/>
        <end position="648"/>
    </location>
</feature>
<dbReference type="PANTHER" id="PTHR10582:SF33">
    <property type="entry name" value="TRANSIENT RECEPTOR POTENTIAL CHANNEL PYREXIA"/>
    <property type="match status" value="1"/>
</dbReference>
<feature type="transmembrane region" description="Helical" evidence="17">
    <location>
        <begin position="489"/>
        <end position="514"/>
    </location>
</feature>
<keyword evidence="3" id="KW-1003">Cell membrane</keyword>
<keyword evidence="4" id="KW-0109">Calcium transport</keyword>
<dbReference type="InterPro" id="IPR005821">
    <property type="entry name" value="Ion_trans_dom"/>
</dbReference>
<feature type="repeat" description="ANK" evidence="15">
    <location>
        <begin position="174"/>
        <end position="206"/>
    </location>
</feature>
<feature type="transmembrane region" description="Helical" evidence="17">
    <location>
        <begin position="411"/>
        <end position="429"/>
    </location>
</feature>
<evidence type="ECO:0000256" key="1">
    <source>
        <dbReference type="ARBA" id="ARBA00004651"/>
    </source>
</evidence>
<keyword evidence="10 15" id="KW-0040">ANK repeat</keyword>
<dbReference type="SMART" id="SM00248">
    <property type="entry name" value="ANK"/>
    <property type="match status" value="4"/>
</dbReference>
<name>A0A8T3DAB8_9TELE</name>
<evidence type="ECO:0000256" key="2">
    <source>
        <dbReference type="ARBA" id="ARBA00022448"/>
    </source>
</evidence>
<feature type="transmembrane region" description="Helical" evidence="17">
    <location>
        <begin position="562"/>
        <end position="584"/>
    </location>
</feature>
<dbReference type="Pfam" id="PF12796">
    <property type="entry name" value="Ank_2"/>
    <property type="match status" value="2"/>
</dbReference>
<keyword evidence="13" id="KW-0407">Ion channel</keyword>
<evidence type="ECO:0000256" key="16">
    <source>
        <dbReference type="SAM" id="MobiDB-lite"/>
    </source>
</evidence>
<evidence type="ECO:0000256" key="14">
    <source>
        <dbReference type="ARBA" id="ARBA00036634"/>
    </source>
</evidence>
<evidence type="ECO:0000256" key="3">
    <source>
        <dbReference type="ARBA" id="ARBA00022475"/>
    </source>
</evidence>
<evidence type="ECO:0000259" key="18">
    <source>
        <dbReference type="Pfam" id="PF00520"/>
    </source>
</evidence>
<dbReference type="GO" id="GO:0005262">
    <property type="term" value="F:calcium channel activity"/>
    <property type="evidence" value="ECO:0007669"/>
    <property type="project" value="UniProtKB-KW"/>
</dbReference>
<dbReference type="Pfam" id="PF00520">
    <property type="entry name" value="Ion_trans"/>
    <property type="match status" value="1"/>
</dbReference>
<dbReference type="AlphaFoldDB" id="A0A8T3DAB8"/>
<comment type="subcellular location">
    <subcellularLocation>
        <location evidence="1">Cell membrane</location>
        <topology evidence="1">Multi-pass membrane protein</topology>
    </subcellularLocation>
</comment>
<feature type="repeat" description="ANK" evidence="15">
    <location>
        <begin position="241"/>
        <end position="273"/>
    </location>
</feature>
<dbReference type="OrthoDB" id="194358at2759"/>
<evidence type="ECO:0000256" key="13">
    <source>
        <dbReference type="ARBA" id="ARBA00023303"/>
    </source>
</evidence>
<evidence type="ECO:0000256" key="7">
    <source>
        <dbReference type="ARBA" id="ARBA00022737"/>
    </source>
</evidence>
<feature type="domain" description="Ion transport" evidence="18">
    <location>
        <begin position="382"/>
        <end position="658"/>
    </location>
</feature>
<keyword evidence="6 17" id="KW-0812">Transmembrane</keyword>